<organism evidence="2 3">
    <name type="scientific">Streptomyces echinoruber</name>
    <dbReference type="NCBI Taxonomy" id="68898"/>
    <lineage>
        <taxon>Bacteria</taxon>
        <taxon>Bacillati</taxon>
        <taxon>Actinomycetota</taxon>
        <taxon>Actinomycetes</taxon>
        <taxon>Kitasatosporales</taxon>
        <taxon>Streptomycetaceae</taxon>
        <taxon>Streptomyces</taxon>
    </lineage>
</organism>
<dbReference type="AlphaFoldDB" id="A0A918QQQ8"/>
<dbReference type="Proteomes" id="UP000623010">
    <property type="component" value="Unassembled WGS sequence"/>
</dbReference>
<name>A0A918QQQ8_9ACTN</name>
<evidence type="ECO:0000313" key="2">
    <source>
        <dbReference type="EMBL" id="GGZ67822.1"/>
    </source>
</evidence>
<protein>
    <submittedName>
        <fullName evidence="2">Uncharacterized protein</fullName>
    </submittedName>
</protein>
<comment type="caution">
    <text evidence="2">The sequence shown here is derived from an EMBL/GenBank/DDBJ whole genome shotgun (WGS) entry which is preliminary data.</text>
</comment>
<reference evidence="2" key="2">
    <citation type="submission" date="2020-09" db="EMBL/GenBank/DDBJ databases">
        <authorList>
            <person name="Sun Q."/>
            <person name="Ohkuma M."/>
        </authorList>
    </citation>
    <scope>NUCLEOTIDE SEQUENCE</scope>
    <source>
        <strain evidence="2">JCM 5016</strain>
    </source>
</reference>
<evidence type="ECO:0000256" key="1">
    <source>
        <dbReference type="SAM" id="MobiDB-lite"/>
    </source>
</evidence>
<sequence>MAGVAWRCPTAGDSGRPRSSHPHCQSSIVASYPSYREDGTYLLDNSSCPVGADPLSWLGSDADAWVTFSGGRATVRAPSGSLPLTDDSWTVMPLACGDEAVDWRLTIMWRANGRTGRTVVGPFRALPDQRLPERALSGAGTVTALPGAQAAHPCRDVPRTWSRSFTPSPVGTPRAVTCPDAIRRKNGGKAVITVMNTSTPCGTARQIAGDFLARLDQSPPPAHTSAVADVGAWRCFEHDGGEHNTRHLAGCRMFRGTQAYISADLG</sequence>
<evidence type="ECO:0000313" key="3">
    <source>
        <dbReference type="Proteomes" id="UP000623010"/>
    </source>
</evidence>
<reference evidence="2" key="1">
    <citation type="journal article" date="2014" name="Int. J. Syst. Evol. Microbiol.">
        <title>Complete genome sequence of Corynebacterium casei LMG S-19264T (=DSM 44701T), isolated from a smear-ripened cheese.</title>
        <authorList>
            <consortium name="US DOE Joint Genome Institute (JGI-PGF)"/>
            <person name="Walter F."/>
            <person name="Albersmeier A."/>
            <person name="Kalinowski J."/>
            <person name="Ruckert C."/>
        </authorList>
    </citation>
    <scope>NUCLEOTIDE SEQUENCE</scope>
    <source>
        <strain evidence="2">JCM 5016</strain>
    </source>
</reference>
<dbReference type="EMBL" id="BMWH01000001">
    <property type="protein sequence ID" value="GGZ67822.1"/>
    <property type="molecule type" value="Genomic_DNA"/>
</dbReference>
<accession>A0A918QQQ8</accession>
<keyword evidence="3" id="KW-1185">Reference proteome</keyword>
<feature type="region of interest" description="Disordered" evidence="1">
    <location>
        <begin position="1"/>
        <end position="24"/>
    </location>
</feature>
<gene>
    <name evidence="2" type="ORF">GCM10010389_01260</name>
</gene>
<proteinExistence type="predicted"/>